<dbReference type="Gene3D" id="1.20.1250.20">
    <property type="entry name" value="MFS general substrate transporter like domains"/>
    <property type="match status" value="1"/>
</dbReference>
<dbReference type="InterPro" id="IPR020846">
    <property type="entry name" value="MFS_dom"/>
</dbReference>
<dbReference type="GeneID" id="102808931"/>
<evidence type="ECO:0000313" key="5">
    <source>
        <dbReference type="RefSeq" id="XP_006822625.1"/>
    </source>
</evidence>
<dbReference type="InterPro" id="IPR011701">
    <property type="entry name" value="MFS"/>
</dbReference>
<feature type="transmembrane region" description="Helical" evidence="2">
    <location>
        <begin position="323"/>
        <end position="345"/>
    </location>
</feature>
<feature type="transmembrane region" description="Helical" evidence="2">
    <location>
        <begin position="351"/>
        <end position="371"/>
    </location>
</feature>
<dbReference type="SUPFAM" id="SSF103473">
    <property type="entry name" value="MFS general substrate transporter"/>
    <property type="match status" value="1"/>
</dbReference>
<organism evidence="4 5">
    <name type="scientific">Saccoglossus kowalevskii</name>
    <name type="common">Acorn worm</name>
    <dbReference type="NCBI Taxonomy" id="10224"/>
    <lineage>
        <taxon>Eukaryota</taxon>
        <taxon>Metazoa</taxon>
        <taxon>Hemichordata</taxon>
        <taxon>Enteropneusta</taxon>
        <taxon>Harrimaniidae</taxon>
        <taxon>Saccoglossus</taxon>
    </lineage>
</organism>
<name>A0ABM0MRI4_SACKO</name>
<evidence type="ECO:0000313" key="4">
    <source>
        <dbReference type="Proteomes" id="UP000694865"/>
    </source>
</evidence>
<keyword evidence="2" id="KW-0472">Membrane</keyword>
<feature type="transmembrane region" description="Helical" evidence="2">
    <location>
        <begin position="74"/>
        <end position="97"/>
    </location>
</feature>
<evidence type="ECO:0000256" key="1">
    <source>
        <dbReference type="ARBA" id="ARBA00004141"/>
    </source>
</evidence>
<feature type="transmembrane region" description="Helical" evidence="2">
    <location>
        <begin position="49"/>
        <end position="68"/>
    </location>
</feature>
<dbReference type="PANTHER" id="PTHR11360:SF284">
    <property type="entry name" value="EG:103B4.3 PROTEIN-RELATED"/>
    <property type="match status" value="1"/>
</dbReference>
<keyword evidence="2" id="KW-0812">Transmembrane</keyword>
<gene>
    <name evidence="5" type="primary">LOC102808931</name>
</gene>
<reference evidence="5" key="1">
    <citation type="submission" date="2025-08" db="UniProtKB">
        <authorList>
            <consortium name="RefSeq"/>
        </authorList>
    </citation>
    <scope>IDENTIFICATION</scope>
    <source>
        <tissue evidence="5">Testes</tissue>
    </source>
</reference>
<accession>A0ABM0MRI4</accession>
<comment type="subcellular location">
    <subcellularLocation>
        <location evidence="1">Membrane</location>
        <topology evidence="1">Multi-pass membrane protein</topology>
    </subcellularLocation>
</comment>
<feature type="domain" description="Major facilitator superfamily (MFS) profile" evidence="3">
    <location>
        <begin position="1"/>
        <end position="408"/>
    </location>
</feature>
<keyword evidence="4" id="KW-1185">Reference proteome</keyword>
<dbReference type="Proteomes" id="UP000694865">
    <property type="component" value="Unplaced"/>
</dbReference>
<feature type="transmembrane region" description="Helical" evidence="2">
    <location>
        <begin position="20"/>
        <end position="37"/>
    </location>
</feature>
<evidence type="ECO:0000256" key="2">
    <source>
        <dbReference type="SAM" id="Phobius"/>
    </source>
</evidence>
<dbReference type="RefSeq" id="XP_006822625.1">
    <property type="nucleotide sequence ID" value="XM_006822562.1"/>
</dbReference>
<feature type="transmembrane region" description="Helical" evidence="2">
    <location>
        <begin position="136"/>
        <end position="156"/>
    </location>
</feature>
<feature type="transmembrane region" description="Helical" evidence="2">
    <location>
        <begin position="292"/>
        <end position="311"/>
    </location>
</feature>
<dbReference type="PANTHER" id="PTHR11360">
    <property type="entry name" value="MONOCARBOXYLATE TRANSPORTER"/>
    <property type="match status" value="1"/>
</dbReference>
<feature type="transmembrane region" description="Helical" evidence="2">
    <location>
        <begin position="248"/>
        <end position="272"/>
    </location>
</feature>
<feature type="transmembrane region" description="Helical" evidence="2">
    <location>
        <begin position="109"/>
        <end position="130"/>
    </location>
</feature>
<keyword evidence="2" id="KW-1133">Transmembrane helix</keyword>
<sequence length="408" mass="44056">MGVFLVVLLDYFGESTGKTATIQSLQSFMMLFPGPVVSSLNNKFGTRPMVVIGGICSSAGLLLCSFANSINALLVTYGVIVGLASGMSYGPSIVIIGHYFHKRHAVANGIVFAGTGTGIMVLPPLCQVLIDTYGWRGAIIVIAGINLNIVVCGMLMRAPRQCVREREDGTRTKDNINTNVECIDDDNAAADDDDDINKERLLEAGDVVGTNNIQIDHYRDSYMLSQSTNEQTDDVQSIHNAKSPLKKIGVILALHLFTNSWFRILLFSVLFWSTGHLLFLFHLVNRAVSDDIPILDATFVMTILGICSILGRVLHGWFVDLGYFSPMFLSSCAFCVCGASALLVLVANGNYWVYALMAILYGTSCGIGVALHGSVSMKVCVGTEHLSSAFGWYLFSASFGNALGPFLG</sequence>
<proteinExistence type="predicted"/>
<dbReference type="InterPro" id="IPR050327">
    <property type="entry name" value="Proton-linked_MCT"/>
</dbReference>
<evidence type="ECO:0000259" key="3">
    <source>
        <dbReference type="PROSITE" id="PS50850"/>
    </source>
</evidence>
<feature type="non-terminal residue" evidence="5">
    <location>
        <position position="408"/>
    </location>
</feature>
<dbReference type="InterPro" id="IPR036259">
    <property type="entry name" value="MFS_trans_sf"/>
</dbReference>
<dbReference type="PROSITE" id="PS50850">
    <property type="entry name" value="MFS"/>
    <property type="match status" value="1"/>
</dbReference>
<dbReference type="Pfam" id="PF07690">
    <property type="entry name" value="MFS_1"/>
    <property type="match status" value="1"/>
</dbReference>
<protein>
    <submittedName>
        <fullName evidence="5">Monocarboxylate transporter 3-like</fullName>
    </submittedName>
</protein>